<dbReference type="EMBL" id="RDQH01000329">
    <property type="protein sequence ID" value="RXI03140.1"/>
    <property type="molecule type" value="Genomic_DNA"/>
</dbReference>
<comment type="caution">
    <text evidence="1">The sequence shown here is derived from an EMBL/GenBank/DDBJ whole genome shotgun (WGS) entry which is preliminary data.</text>
</comment>
<organism evidence="1 2">
    <name type="scientific">Malus domestica</name>
    <name type="common">Apple</name>
    <name type="synonym">Pyrus malus</name>
    <dbReference type="NCBI Taxonomy" id="3750"/>
    <lineage>
        <taxon>Eukaryota</taxon>
        <taxon>Viridiplantae</taxon>
        <taxon>Streptophyta</taxon>
        <taxon>Embryophyta</taxon>
        <taxon>Tracheophyta</taxon>
        <taxon>Spermatophyta</taxon>
        <taxon>Magnoliopsida</taxon>
        <taxon>eudicotyledons</taxon>
        <taxon>Gunneridae</taxon>
        <taxon>Pentapetalae</taxon>
        <taxon>rosids</taxon>
        <taxon>fabids</taxon>
        <taxon>Rosales</taxon>
        <taxon>Rosaceae</taxon>
        <taxon>Amygdaloideae</taxon>
        <taxon>Maleae</taxon>
        <taxon>Malus</taxon>
    </lineage>
</organism>
<evidence type="ECO:0000313" key="2">
    <source>
        <dbReference type="Proteomes" id="UP000290289"/>
    </source>
</evidence>
<evidence type="ECO:0000313" key="1">
    <source>
        <dbReference type="EMBL" id="RXI03140.1"/>
    </source>
</evidence>
<dbReference type="Proteomes" id="UP000290289">
    <property type="component" value="Chromosome 3"/>
</dbReference>
<name>A0A498K4F7_MALDO</name>
<gene>
    <name evidence="1" type="ORF">DVH24_003792</name>
</gene>
<sequence>MEIEALAVDRQQQMESNSRYLKNERDRAKDELDNDMHITIDSSFASTKGLVQKSDQGSQYTTGLVEEPHMGIYEKGTKDDTEEFIYQLLDVSEDGIVGSTNNILY</sequence>
<protein>
    <submittedName>
        <fullName evidence="1">Uncharacterized protein</fullName>
    </submittedName>
</protein>
<keyword evidence="2" id="KW-1185">Reference proteome</keyword>
<reference evidence="1 2" key="1">
    <citation type="submission" date="2018-10" db="EMBL/GenBank/DDBJ databases">
        <title>A high-quality apple genome assembly.</title>
        <authorList>
            <person name="Hu J."/>
        </authorList>
    </citation>
    <scope>NUCLEOTIDE SEQUENCE [LARGE SCALE GENOMIC DNA]</scope>
    <source>
        <strain evidence="2">cv. HFTH1</strain>
        <tissue evidence="1">Young leaf</tissue>
    </source>
</reference>
<accession>A0A498K4F7</accession>
<dbReference type="AlphaFoldDB" id="A0A498K4F7"/>
<proteinExistence type="predicted"/>